<accession>A0ACB8X916</accession>
<proteinExistence type="predicted"/>
<dbReference type="EMBL" id="CM041532">
    <property type="protein sequence ID" value="KAI3376590.1"/>
    <property type="molecule type" value="Genomic_DNA"/>
</dbReference>
<evidence type="ECO:0000313" key="1">
    <source>
        <dbReference type="EMBL" id="KAI3376590.1"/>
    </source>
</evidence>
<evidence type="ECO:0000313" key="2">
    <source>
        <dbReference type="Proteomes" id="UP000831701"/>
    </source>
</evidence>
<feature type="non-terminal residue" evidence="1">
    <location>
        <position position="1"/>
    </location>
</feature>
<name>A0ACB8X916_9TELE</name>
<organism evidence="1 2">
    <name type="scientific">Scortum barcoo</name>
    <name type="common">barcoo grunter</name>
    <dbReference type="NCBI Taxonomy" id="214431"/>
    <lineage>
        <taxon>Eukaryota</taxon>
        <taxon>Metazoa</taxon>
        <taxon>Chordata</taxon>
        <taxon>Craniata</taxon>
        <taxon>Vertebrata</taxon>
        <taxon>Euteleostomi</taxon>
        <taxon>Actinopterygii</taxon>
        <taxon>Neopterygii</taxon>
        <taxon>Teleostei</taxon>
        <taxon>Neoteleostei</taxon>
        <taxon>Acanthomorphata</taxon>
        <taxon>Eupercaria</taxon>
        <taxon>Centrarchiformes</taxon>
        <taxon>Terapontoidei</taxon>
        <taxon>Terapontidae</taxon>
        <taxon>Scortum</taxon>
    </lineage>
</organism>
<keyword evidence="2" id="KW-1185">Reference proteome</keyword>
<protein>
    <submittedName>
        <fullName evidence="1">Uncharacterized protein</fullName>
    </submittedName>
</protein>
<sequence length="517" mass="56609">SLFYSTAPFLFSSSSGLHLHTPDMSDNSSSSSSNSSLHSEPFECSSSTVSLLMGAAINGIKVVLVLPLSIYILYLGLQQWRQQRSTSHCDIFTYHLTVLELIWALGSAIYFCGTSTSLPEMMIVGYCLYSIFFFADSFFHVLTCVDRYLAVVHPITYLGLKNVRGVRIRNISIGCVWLFCIIWGVVTVLLFSHSIIIPLICAAIFSLVVVSFCSISVLCVLIRPGPGEGGRGRERVDQSKQRAFVTVMAIMGVLLMWFGGLLVSYLLEALSLLSHSATCVATIYIHQICQSNSSSSSNSSLHSEHLDCSNFTVFVLSFAAFHVTRAVLVLPLSIFILYLGLQQWRQQHSSTSTSHSDIFTYHVAVMELLWALGSAIYFCGTSTSLPEMMMMGFSLSTITFCGVILLPRPDLCGALHGCCSPHHLPGAEEWPGEGGRGRERVDQSKQRAFVTVMAIMGVLLMWFGGLLVSYALEALSLLSHSATCVVRVSALWGSPSQQFGVTSALSVQSRKTVMLLL</sequence>
<comment type="caution">
    <text evidence="1">The sequence shown here is derived from an EMBL/GenBank/DDBJ whole genome shotgun (WGS) entry which is preliminary data.</text>
</comment>
<reference evidence="1" key="1">
    <citation type="submission" date="2022-04" db="EMBL/GenBank/DDBJ databases">
        <title>Jade perch genome.</title>
        <authorList>
            <person name="Chao B."/>
        </authorList>
    </citation>
    <scope>NUCLEOTIDE SEQUENCE</scope>
    <source>
        <strain evidence="1">CB-2022</strain>
    </source>
</reference>
<gene>
    <name evidence="1" type="ORF">L3Q82_016472</name>
</gene>
<dbReference type="Proteomes" id="UP000831701">
    <property type="component" value="Chromosome 2"/>
</dbReference>